<keyword evidence="4" id="KW-1185">Reference proteome</keyword>
<gene>
    <name evidence="3" type="ORF">GCM10010170_015150</name>
</gene>
<dbReference type="InterPro" id="IPR041229">
    <property type="entry name" value="HEPN_Apea"/>
</dbReference>
<feature type="domain" description="ApeA N-terminal" evidence="2">
    <location>
        <begin position="12"/>
        <end position="141"/>
    </location>
</feature>
<dbReference type="RefSeq" id="WP_344611526.1">
    <property type="nucleotide sequence ID" value="NZ_BAAARV010000015.1"/>
</dbReference>
<sequence length="437" mass="48406">MGTEARLDLAHEWAGHWWLPEEPDRTLEGTLRYDPDDGLRLSLTGGFDDRVRVPLGNGWVGVMNESKSWPAVLGLAEGTAITLLDCHATNTEWRGIGFGEPHEQTIRSPAAFVGVHLHDDGQEVFTESLVSVEHLALWADASARPDDEPSVVVDGTSVTLSRDHPDAVAVRFRPGGPFPLGTALEHAKAVQDLVSLATHRACALLSVRLRTTPEQPEAAAYFQRTVRGGAGAADLRSALFTCRDIPFEEIVVKWWQVRQRFTAAANMVLGLRYAPAHYVETRLLTAVGAAEVMHRALDLDEKHMPKHEFNELRDMLLEHAPQEHRAWLKEKIRNDVTLQERLLALADLPDAAAIQRLVPDAELWARTTTRARNDLTHTGQTPQQSLDELIAVVSVTSAVVVLNLLQQLGVPGERQRKLVEDHPEFQRTAGEAKAHLT</sequence>
<name>A0ABN3FQ79_9ACTN</name>
<comment type="caution">
    <text evidence="3">The sequence shown here is derived from an EMBL/GenBank/DDBJ whole genome shotgun (WGS) entry which is preliminary data.</text>
</comment>
<dbReference type="Pfam" id="PF18739">
    <property type="entry name" value="HEPN_Apea"/>
    <property type="match status" value="1"/>
</dbReference>
<evidence type="ECO:0000313" key="3">
    <source>
        <dbReference type="EMBL" id="GAA2335306.1"/>
    </source>
</evidence>
<dbReference type="Pfam" id="PF18862">
    <property type="entry name" value="ApeA_NTD1"/>
    <property type="match status" value="2"/>
</dbReference>
<feature type="domain" description="ApeA N-terminal" evidence="2">
    <location>
        <begin position="167"/>
        <end position="254"/>
    </location>
</feature>
<dbReference type="Proteomes" id="UP001501444">
    <property type="component" value="Unassembled WGS sequence"/>
</dbReference>
<organism evidence="3 4">
    <name type="scientific">Dactylosporangium salmoneum</name>
    <dbReference type="NCBI Taxonomy" id="53361"/>
    <lineage>
        <taxon>Bacteria</taxon>
        <taxon>Bacillati</taxon>
        <taxon>Actinomycetota</taxon>
        <taxon>Actinomycetes</taxon>
        <taxon>Micromonosporales</taxon>
        <taxon>Micromonosporaceae</taxon>
        <taxon>Dactylosporangium</taxon>
    </lineage>
</organism>
<evidence type="ECO:0008006" key="5">
    <source>
        <dbReference type="Google" id="ProtNLM"/>
    </source>
</evidence>
<protein>
    <recommendedName>
        <fullName evidence="5">ApeA N-terminal domain-containing protein</fullName>
    </recommendedName>
</protein>
<proteinExistence type="predicted"/>
<reference evidence="3 4" key="1">
    <citation type="journal article" date="2019" name="Int. J. Syst. Evol. Microbiol.">
        <title>The Global Catalogue of Microorganisms (GCM) 10K type strain sequencing project: providing services to taxonomists for standard genome sequencing and annotation.</title>
        <authorList>
            <consortium name="The Broad Institute Genomics Platform"/>
            <consortium name="The Broad Institute Genome Sequencing Center for Infectious Disease"/>
            <person name="Wu L."/>
            <person name="Ma J."/>
        </authorList>
    </citation>
    <scope>NUCLEOTIDE SEQUENCE [LARGE SCALE GENOMIC DNA]</scope>
    <source>
        <strain evidence="3 4">JCM 3272</strain>
    </source>
</reference>
<dbReference type="InterPro" id="IPR041223">
    <property type="entry name" value="ApeA_NTD"/>
</dbReference>
<evidence type="ECO:0000259" key="1">
    <source>
        <dbReference type="Pfam" id="PF18739"/>
    </source>
</evidence>
<dbReference type="EMBL" id="BAAARV010000015">
    <property type="protein sequence ID" value="GAA2335306.1"/>
    <property type="molecule type" value="Genomic_DNA"/>
</dbReference>
<evidence type="ECO:0000259" key="2">
    <source>
        <dbReference type="Pfam" id="PF18862"/>
    </source>
</evidence>
<evidence type="ECO:0000313" key="4">
    <source>
        <dbReference type="Proteomes" id="UP001501444"/>
    </source>
</evidence>
<accession>A0ABN3FQ79</accession>
<feature type="domain" description="Apea-like HEPN" evidence="1">
    <location>
        <begin position="284"/>
        <end position="411"/>
    </location>
</feature>